<evidence type="ECO:0000259" key="1">
    <source>
        <dbReference type="Pfam" id="PF25545"/>
    </source>
</evidence>
<dbReference type="AlphaFoldDB" id="A0A2C5ZGZ0"/>
<dbReference type="Pfam" id="PF25545">
    <property type="entry name" value="DUF7924"/>
    <property type="match status" value="1"/>
</dbReference>
<name>A0A2C5ZGZ0_9HYPO</name>
<evidence type="ECO:0000313" key="3">
    <source>
        <dbReference type="Proteomes" id="UP000226431"/>
    </source>
</evidence>
<feature type="domain" description="DUF7924" evidence="1">
    <location>
        <begin position="37"/>
        <end position="207"/>
    </location>
</feature>
<dbReference type="InterPro" id="IPR057684">
    <property type="entry name" value="DUF7924"/>
</dbReference>
<dbReference type="EMBL" id="NJES01000070">
    <property type="protein sequence ID" value="PHH78694.1"/>
    <property type="molecule type" value="Genomic_DNA"/>
</dbReference>
<comment type="caution">
    <text evidence="2">The sequence shown here is derived from an EMBL/GenBank/DDBJ whole genome shotgun (WGS) entry which is preliminary data.</text>
</comment>
<accession>A0A2C5ZGZ0</accession>
<dbReference type="PANTHER" id="PTHR42470:SF1">
    <property type="entry name" value="VAST DOMAIN-CONTAINING PROTEIN"/>
    <property type="match status" value="1"/>
</dbReference>
<protein>
    <recommendedName>
        <fullName evidence="1">DUF7924 domain-containing protein</fullName>
    </recommendedName>
</protein>
<reference evidence="2 3" key="1">
    <citation type="submission" date="2017-06" db="EMBL/GenBank/DDBJ databases">
        <title>Ant-infecting Ophiocordyceps genomes reveal a high diversity of potential behavioral manipulation genes and a possible major role for enterotoxins.</title>
        <authorList>
            <person name="De Bekker C."/>
            <person name="Evans H.C."/>
            <person name="Brachmann A."/>
            <person name="Hughes D.P."/>
        </authorList>
    </citation>
    <scope>NUCLEOTIDE SEQUENCE [LARGE SCALE GENOMIC DNA]</scope>
    <source>
        <strain evidence="2 3">Map16</strain>
    </source>
</reference>
<organism evidence="2 3">
    <name type="scientific">Ophiocordyceps camponoti-rufipedis</name>
    <dbReference type="NCBI Taxonomy" id="2004952"/>
    <lineage>
        <taxon>Eukaryota</taxon>
        <taxon>Fungi</taxon>
        <taxon>Dikarya</taxon>
        <taxon>Ascomycota</taxon>
        <taxon>Pezizomycotina</taxon>
        <taxon>Sordariomycetes</taxon>
        <taxon>Hypocreomycetidae</taxon>
        <taxon>Hypocreales</taxon>
        <taxon>Ophiocordycipitaceae</taxon>
        <taxon>Ophiocordyceps</taxon>
    </lineage>
</organism>
<evidence type="ECO:0000313" key="2">
    <source>
        <dbReference type="EMBL" id="PHH78694.1"/>
    </source>
</evidence>
<dbReference type="PANTHER" id="PTHR42470">
    <property type="entry name" value="VAST DOMAIN-CONTAINING PROTEIN"/>
    <property type="match status" value="1"/>
</dbReference>
<dbReference type="Proteomes" id="UP000226431">
    <property type="component" value="Unassembled WGS sequence"/>
</dbReference>
<proteinExistence type="predicted"/>
<dbReference type="OrthoDB" id="4923576at2759"/>
<keyword evidence="3" id="KW-1185">Reference proteome</keyword>
<sequence>MKDEELWQLHEGAAESDLAQYFKDQMFASRPLNLRRSDTQPMLRHTFPLWDSTYPVSNPVPDVLYGYSREVAFSGRVKQLARLDGGEAGAANTLGLVYPFFVAEFKGDGPSGAGSLWVATNQCLCAAAYCVNIANRLNRQVGECKSRNGQQVDSVAFSVAMNSTEARLFVSWSENDTDIYMRQVEAFALARPEHHLEFRRYVRNILD</sequence>
<gene>
    <name evidence="2" type="ORF">CDD80_6432</name>
</gene>
<dbReference type="STRING" id="2004952.A0A2C5ZGZ0"/>